<dbReference type="EMBL" id="CACRSY010000016">
    <property type="protein sequence ID" value="VYT28772.1"/>
    <property type="molecule type" value="Genomic_DNA"/>
</dbReference>
<dbReference type="Gene3D" id="1.10.1740.10">
    <property type="match status" value="1"/>
</dbReference>
<dbReference type="SUPFAM" id="SSF88946">
    <property type="entry name" value="Sigma2 domain of RNA polymerase sigma factors"/>
    <property type="match status" value="1"/>
</dbReference>
<dbReference type="InterPro" id="IPR013325">
    <property type="entry name" value="RNA_pol_sigma_r2"/>
</dbReference>
<dbReference type="GO" id="GO:0006352">
    <property type="term" value="P:DNA-templated transcription initiation"/>
    <property type="evidence" value="ECO:0007669"/>
    <property type="project" value="InterPro"/>
</dbReference>
<keyword evidence="2" id="KW-0731">Sigma factor</keyword>
<keyword evidence="1" id="KW-0805">Transcription regulation</keyword>
<dbReference type="RefSeq" id="WP_004221980.1">
    <property type="nucleotide sequence ID" value="NZ_CACRSY010000016.1"/>
</dbReference>
<gene>
    <name evidence="5" type="primary">sigW</name>
    <name evidence="5" type="ORF">BHLFYP23_01048</name>
</gene>
<dbReference type="GO" id="GO:0016987">
    <property type="term" value="F:sigma factor activity"/>
    <property type="evidence" value="ECO:0007669"/>
    <property type="project" value="UniProtKB-KW"/>
</dbReference>
<name>A0A6N2VIN7_BLAHA</name>
<dbReference type="InterPro" id="IPR014284">
    <property type="entry name" value="RNA_pol_sigma-70_dom"/>
</dbReference>
<reference evidence="5" key="1">
    <citation type="submission" date="2019-11" db="EMBL/GenBank/DDBJ databases">
        <authorList>
            <person name="Feng L."/>
        </authorList>
    </citation>
    <scope>NUCLEOTIDE SEQUENCE</scope>
    <source>
        <strain evidence="5">BhanseniiLFYP23</strain>
    </source>
</reference>
<dbReference type="InterPro" id="IPR039425">
    <property type="entry name" value="RNA_pol_sigma-70-like"/>
</dbReference>
<dbReference type="NCBIfam" id="TIGR02937">
    <property type="entry name" value="sigma70-ECF"/>
    <property type="match status" value="1"/>
</dbReference>
<accession>A0A6N2VIN7</accession>
<sequence>MSAEQVIERLIMEYGDAILRMCYLYLKDYHLAEDAAQETFIKAMKHYESFHQKSSEKTWLTRIAINCCKNMMRMNWFRLGRGYLEEDVQVSAANLIENVLERDSMTRAIQNMEIHDRELIILYYYQELSMKERGGTGNWKIGKRDNTTYEQSQKKAQENFDGGRLWNVKKLKE</sequence>
<dbReference type="AlphaFoldDB" id="A0A6N2VIN7"/>
<organism evidence="5">
    <name type="scientific">Blautia hansenii</name>
    <name type="common">Ruminococcus hansenii</name>
    <dbReference type="NCBI Taxonomy" id="1322"/>
    <lineage>
        <taxon>Bacteria</taxon>
        <taxon>Bacillati</taxon>
        <taxon>Bacillota</taxon>
        <taxon>Clostridia</taxon>
        <taxon>Lachnospirales</taxon>
        <taxon>Lachnospiraceae</taxon>
        <taxon>Blautia</taxon>
    </lineage>
</organism>
<feature type="domain" description="RNA polymerase sigma-70 region 2" evidence="4">
    <location>
        <begin position="10"/>
        <end position="76"/>
    </location>
</feature>
<dbReference type="Pfam" id="PF04542">
    <property type="entry name" value="Sigma70_r2"/>
    <property type="match status" value="1"/>
</dbReference>
<evidence type="ECO:0000256" key="1">
    <source>
        <dbReference type="ARBA" id="ARBA00023015"/>
    </source>
</evidence>
<keyword evidence="3" id="KW-0804">Transcription</keyword>
<evidence type="ECO:0000313" key="5">
    <source>
        <dbReference type="EMBL" id="VYT28772.1"/>
    </source>
</evidence>
<dbReference type="PANTHER" id="PTHR43133:SF60">
    <property type="entry name" value="RNA POLYMERASE SIGMA FACTOR SIGV"/>
    <property type="match status" value="1"/>
</dbReference>
<dbReference type="PANTHER" id="PTHR43133">
    <property type="entry name" value="RNA POLYMERASE ECF-TYPE SIGMA FACTO"/>
    <property type="match status" value="1"/>
</dbReference>
<protein>
    <submittedName>
        <fullName evidence="5">ECF RNA polymerase sigma factor SigW</fullName>
    </submittedName>
</protein>
<dbReference type="InterPro" id="IPR007627">
    <property type="entry name" value="RNA_pol_sigma70_r2"/>
</dbReference>
<evidence type="ECO:0000256" key="2">
    <source>
        <dbReference type="ARBA" id="ARBA00023082"/>
    </source>
</evidence>
<evidence type="ECO:0000256" key="3">
    <source>
        <dbReference type="ARBA" id="ARBA00023163"/>
    </source>
</evidence>
<proteinExistence type="predicted"/>
<evidence type="ECO:0000259" key="4">
    <source>
        <dbReference type="Pfam" id="PF04542"/>
    </source>
</evidence>